<dbReference type="PANTHER" id="PTHR21596:SF65">
    <property type="entry name" value="PROTEIN INVOLVED IN DE NOVO 2-RELATED"/>
    <property type="match status" value="1"/>
</dbReference>
<proteinExistence type="predicted"/>
<protein>
    <recommendedName>
        <fullName evidence="2">Factor of DNA methylation 1-5/IDN2 domain-containing protein</fullName>
    </recommendedName>
</protein>
<accession>A0A6L2P4D5</accession>
<dbReference type="AlphaFoldDB" id="A0A6L2P4D5"/>
<dbReference type="PANTHER" id="PTHR21596">
    <property type="entry name" value="RIBONUCLEASE P SUBUNIT P38"/>
    <property type="match status" value="1"/>
</dbReference>
<name>A0A6L2P4D5_TANCI</name>
<organism evidence="3">
    <name type="scientific">Tanacetum cinerariifolium</name>
    <name type="common">Dalmatian daisy</name>
    <name type="synonym">Chrysanthemum cinerariifolium</name>
    <dbReference type="NCBI Taxonomy" id="118510"/>
    <lineage>
        <taxon>Eukaryota</taxon>
        <taxon>Viridiplantae</taxon>
        <taxon>Streptophyta</taxon>
        <taxon>Embryophyta</taxon>
        <taxon>Tracheophyta</taxon>
        <taxon>Spermatophyta</taxon>
        <taxon>Magnoliopsida</taxon>
        <taxon>eudicotyledons</taxon>
        <taxon>Gunneridae</taxon>
        <taxon>Pentapetalae</taxon>
        <taxon>asterids</taxon>
        <taxon>campanulids</taxon>
        <taxon>Asterales</taxon>
        <taxon>Asteraceae</taxon>
        <taxon>Asteroideae</taxon>
        <taxon>Anthemideae</taxon>
        <taxon>Anthemidinae</taxon>
        <taxon>Tanacetum</taxon>
    </lineage>
</organism>
<keyword evidence="1" id="KW-0175">Coiled coil</keyword>
<comment type="caution">
    <text evidence="3">The sequence shown here is derived from an EMBL/GenBank/DDBJ whole genome shotgun (WGS) entry which is preliminary data.</text>
</comment>
<sequence length="675" mass="78587">MLPRVVLPTRLQWEFMEVERDCREMVVEVAGNRGKKINSLKMLKIANDLDAITDNVIVNLHCPDGGNELALTIARLYIGSHDIISLRNGYHINLSATMTAISYKSLEMGLTVAFTNLINGLGERVLVSYHIISKLRDPYPRQNSSWEENRVEKEGEEQYSSHQALIPLDENYDNRIYYLRLRNETKILLKSFNIDNNTSALVCTGITSNLKAMWKLFSRGNYLTQEWEHFFTSSGDCKDHEVKSISTIYAVPSLQLQHDSHMFPDIGSGKFITACVISSNGLDVVRANMTLIFYLESLQKAITRLAYCVELMEDDMVQRFGDDHEIVNLNLQRQEKELELRSAQLQKREVENQKKRKRLAKEIEQNATKNSLLQEQRKANESMMKLANDHMREKEKLDEKIILLKKQLYAKHALKLEIKGLEAQLEVKRHMEDLYGSINEKKEELEYVERICQTRVVQERKANDELQAARKELIEGFKELPKATHIGLKRMGELDNKPFYDAMKQMYNEIEAEYKASELCSLWEEYLRDPSWHPFKVITIEGKSEKIIDKTDEKLKSLKRQLGEKVYKAVTTALTEINDYNPSGGYVTTELWKFAEGKKATLKDGVSYLLKMWDTRKRQKRFPYNICDLRSFLEKRYEKAYHFLRASRFEFFIKSVLVCIPQERSRTSHSYSAST</sequence>
<feature type="domain" description="Factor of DNA methylation 1-5/IDN2" evidence="2">
    <location>
        <begin position="489"/>
        <end position="618"/>
    </location>
</feature>
<dbReference type="InterPro" id="IPR045177">
    <property type="entry name" value="FDM1-5/IDN2"/>
</dbReference>
<dbReference type="Pfam" id="PF03469">
    <property type="entry name" value="XH"/>
    <property type="match status" value="1"/>
</dbReference>
<evidence type="ECO:0000259" key="2">
    <source>
        <dbReference type="Pfam" id="PF03469"/>
    </source>
</evidence>
<dbReference type="InterPro" id="IPR005379">
    <property type="entry name" value="FDM1-5/IDN2_XH"/>
</dbReference>
<dbReference type="EMBL" id="BKCJ010010827">
    <property type="protein sequence ID" value="GEU93320.1"/>
    <property type="molecule type" value="Genomic_DNA"/>
</dbReference>
<evidence type="ECO:0000313" key="3">
    <source>
        <dbReference type="EMBL" id="GEU93320.1"/>
    </source>
</evidence>
<gene>
    <name evidence="3" type="ORF">Tci_065298</name>
</gene>
<evidence type="ECO:0000256" key="1">
    <source>
        <dbReference type="SAM" id="Coils"/>
    </source>
</evidence>
<feature type="coiled-coil region" evidence="1">
    <location>
        <begin position="326"/>
        <end position="407"/>
    </location>
</feature>
<dbReference type="GO" id="GO:0080188">
    <property type="term" value="P:gene silencing by siRNA-directed DNA methylation"/>
    <property type="evidence" value="ECO:0007669"/>
    <property type="project" value="InterPro"/>
</dbReference>
<reference evidence="3" key="1">
    <citation type="journal article" date="2019" name="Sci. Rep.">
        <title>Draft genome of Tanacetum cinerariifolium, the natural source of mosquito coil.</title>
        <authorList>
            <person name="Yamashiro T."/>
            <person name="Shiraishi A."/>
            <person name="Satake H."/>
            <person name="Nakayama K."/>
        </authorList>
    </citation>
    <scope>NUCLEOTIDE SEQUENCE</scope>
</reference>